<protein>
    <submittedName>
        <fullName evidence="1">Uncharacterized protein</fullName>
    </submittedName>
</protein>
<organism evidence="1 2">
    <name type="scientific">Mariprofundus erugo</name>
    <dbReference type="NCBI Taxonomy" id="2528639"/>
    <lineage>
        <taxon>Bacteria</taxon>
        <taxon>Pseudomonadati</taxon>
        <taxon>Pseudomonadota</taxon>
        <taxon>Candidatius Mariprofundia</taxon>
        <taxon>Mariprofundales</taxon>
        <taxon>Mariprofundaceae</taxon>
        <taxon>Mariprofundus</taxon>
    </lineage>
</organism>
<evidence type="ECO:0000313" key="2">
    <source>
        <dbReference type="Proteomes" id="UP000306585"/>
    </source>
</evidence>
<dbReference type="AlphaFoldDB" id="A0A5R9GE18"/>
<sequence length="81" mass="9430">MTVHTDESIEHFLDAIGQVHGAEYRDRMSVAFCGGHYFKVKYPHQHEAMLVPAGYLDLMTRDLKDHPEHHQTHHREHFAAP</sequence>
<gene>
    <name evidence="1" type="ORF">FEF65_13050</name>
</gene>
<dbReference type="RefSeq" id="WP_138240265.1">
    <property type="nucleotide sequence ID" value="NZ_VBRY01000018.1"/>
</dbReference>
<accession>A0A5R9GE18</accession>
<proteinExistence type="predicted"/>
<evidence type="ECO:0000313" key="1">
    <source>
        <dbReference type="EMBL" id="TLS65386.1"/>
    </source>
</evidence>
<dbReference type="EMBL" id="VBRY01000018">
    <property type="protein sequence ID" value="TLS65386.1"/>
    <property type="molecule type" value="Genomic_DNA"/>
</dbReference>
<dbReference type="Proteomes" id="UP000306585">
    <property type="component" value="Unassembled WGS sequence"/>
</dbReference>
<keyword evidence="2" id="KW-1185">Reference proteome</keyword>
<reference evidence="1 2" key="1">
    <citation type="journal article" date="2019" name="Appl. Environ. Microbiol.">
        <title>Environmental Evidence and Genomic Insight of Iron-oxidizing Bacteria Preference Towards More Corrosion Resistant Stainless Steel at Higher Salinities.</title>
        <authorList>
            <person name="Garrison C.E."/>
            <person name="Price K.A."/>
            <person name="Field E.K."/>
        </authorList>
    </citation>
    <scope>NUCLEOTIDE SEQUENCE [LARGE SCALE GENOMIC DNA]</scope>
    <source>
        <strain evidence="1 2">P3</strain>
    </source>
</reference>
<comment type="caution">
    <text evidence="1">The sequence shown here is derived from an EMBL/GenBank/DDBJ whole genome shotgun (WGS) entry which is preliminary data.</text>
</comment>
<name>A0A5R9GE18_9PROT</name>